<name>A0A7G7BKG1_9ACTN</name>
<organism evidence="2 3">
    <name type="scientific">Streptomyces finlayi</name>
    <dbReference type="NCBI Taxonomy" id="67296"/>
    <lineage>
        <taxon>Bacteria</taxon>
        <taxon>Bacillati</taxon>
        <taxon>Actinomycetota</taxon>
        <taxon>Actinomycetes</taxon>
        <taxon>Kitasatosporales</taxon>
        <taxon>Streptomycetaceae</taxon>
        <taxon>Streptomyces</taxon>
    </lineage>
</organism>
<dbReference type="Proteomes" id="UP000515307">
    <property type="component" value="Chromosome"/>
</dbReference>
<evidence type="ECO:0000313" key="2">
    <source>
        <dbReference type="EMBL" id="QNE75826.1"/>
    </source>
</evidence>
<sequence length="151" mass="16839">MGGAHLRLPAERTGLTWELSAALTRPGFVPLCKQEARHQTFATDHQRGRIAHLDGRHRRRARVEPKVRDQKASGIGLLPSRELKLPGTWPWATAAILAFERILVRQPTRSPDRNRPRTGINTTPRTQDQPDVAVKRRGGACTAGKLLPPSR</sequence>
<gene>
    <name evidence="2" type="ORF">F0344_15360</name>
</gene>
<dbReference type="KEGG" id="sfiy:F0344_15360"/>
<protein>
    <recommendedName>
        <fullName evidence="4">Transposase</fullName>
    </recommendedName>
</protein>
<keyword evidence="3" id="KW-1185">Reference proteome</keyword>
<reference evidence="3" key="1">
    <citation type="submission" date="2019-10" db="EMBL/GenBank/DDBJ databases">
        <title>Antimicrobial potential of Antarctic Bacteria.</title>
        <authorList>
            <person name="Benaud N."/>
            <person name="Edwards R.J."/>
            <person name="Ferrari B.C."/>
        </authorList>
    </citation>
    <scope>NUCLEOTIDE SEQUENCE [LARGE SCALE GENOMIC DNA]</scope>
    <source>
        <strain evidence="3">NBSH44</strain>
    </source>
</reference>
<dbReference type="AlphaFoldDB" id="A0A7G7BKG1"/>
<feature type="region of interest" description="Disordered" evidence="1">
    <location>
        <begin position="105"/>
        <end position="151"/>
    </location>
</feature>
<evidence type="ECO:0000256" key="1">
    <source>
        <dbReference type="SAM" id="MobiDB-lite"/>
    </source>
</evidence>
<feature type="compositionally biased region" description="Polar residues" evidence="1">
    <location>
        <begin position="119"/>
        <end position="129"/>
    </location>
</feature>
<evidence type="ECO:0000313" key="3">
    <source>
        <dbReference type="Proteomes" id="UP000515307"/>
    </source>
</evidence>
<feature type="compositionally biased region" description="Basic and acidic residues" evidence="1">
    <location>
        <begin position="62"/>
        <end position="71"/>
    </location>
</feature>
<proteinExistence type="predicted"/>
<evidence type="ECO:0008006" key="4">
    <source>
        <dbReference type="Google" id="ProtNLM"/>
    </source>
</evidence>
<feature type="compositionally biased region" description="Basic and acidic residues" evidence="1">
    <location>
        <begin position="43"/>
        <end position="54"/>
    </location>
</feature>
<feature type="region of interest" description="Disordered" evidence="1">
    <location>
        <begin position="43"/>
        <end position="72"/>
    </location>
</feature>
<dbReference type="EMBL" id="CP045702">
    <property type="protein sequence ID" value="QNE75826.1"/>
    <property type="molecule type" value="Genomic_DNA"/>
</dbReference>
<dbReference type="RefSeq" id="WP_185299330.1">
    <property type="nucleotide sequence ID" value="NZ_CP045702.1"/>
</dbReference>
<accession>A0A7G7BKG1</accession>